<name>A0A366H526_9BURK</name>
<dbReference type="PANTHER" id="PTHR11895">
    <property type="entry name" value="TRANSAMIDASE"/>
    <property type="match status" value="1"/>
</dbReference>
<comment type="caution">
    <text evidence="3">The sequence shown here is derived from an EMBL/GenBank/DDBJ whole genome shotgun (WGS) entry which is preliminary data.</text>
</comment>
<dbReference type="PANTHER" id="PTHR11895:SF7">
    <property type="entry name" value="GLUTAMYL-TRNA(GLN) AMIDOTRANSFERASE SUBUNIT A, MITOCHONDRIAL"/>
    <property type="match status" value="1"/>
</dbReference>
<dbReference type="OrthoDB" id="8576090at2"/>
<dbReference type="SUPFAM" id="SSF75304">
    <property type="entry name" value="Amidase signature (AS) enzymes"/>
    <property type="match status" value="1"/>
</dbReference>
<dbReference type="RefSeq" id="WP_113934531.1">
    <property type="nucleotide sequence ID" value="NZ_JACCEU010000006.1"/>
</dbReference>
<organism evidence="3 4">
    <name type="scientific">Eoetvoesiella caeni</name>
    <dbReference type="NCBI Taxonomy" id="645616"/>
    <lineage>
        <taxon>Bacteria</taxon>
        <taxon>Pseudomonadati</taxon>
        <taxon>Pseudomonadota</taxon>
        <taxon>Betaproteobacteria</taxon>
        <taxon>Burkholderiales</taxon>
        <taxon>Alcaligenaceae</taxon>
        <taxon>Eoetvoesiella</taxon>
    </lineage>
</organism>
<evidence type="ECO:0000313" key="3">
    <source>
        <dbReference type="EMBL" id="RBP36456.1"/>
    </source>
</evidence>
<dbReference type="Gene3D" id="3.90.1300.10">
    <property type="entry name" value="Amidase signature (AS) domain"/>
    <property type="match status" value="1"/>
</dbReference>
<dbReference type="Proteomes" id="UP000253628">
    <property type="component" value="Unassembled WGS sequence"/>
</dbReference>
<dbReference type="EMBL" id="QNRQ01000012">
    <property type="protein sequence ID" value="RBP36456.1"/>
    <property type="molecule type" value="Genomic_DNA"/>
</dbReference>
<dbReference type="AlphaFoldDB" id="A0A366H526"/>
<sequence>MEGDLWSMTAQQMRQLVKNREVSRVELVRAHLDRIEKTNSKINAVVELRAEQALAEASAADENHSSRSGLALDGIPLSIKDHYDVAGMKHTEGLPALAEVRSPADEVVIQRLKAAGAIIIGKTNQPDLQIRWNTVSHLYGTTKNPRDLTKTAGGSSGGDAAAVAAGMAPIGLGLDYGGSIRVPATFCGIYGLRPSAGRTPKVATLPPFDSPPTVDMMSCIGPLARCVEDLWLAYETVAGAHPGDPASIPIPVTRPVAGAARPRIARMVDQTGAKVQPEVLAQLDETARILREAGYEVVDAAIPNARRAPEVWAELIGTELMEAGMPVFGDKLGESNRQHIEALFGVYNLGSESRKYIQAFEERRKIMREAALWMEEYPLVLCPVAGMPTPDLDFDHFLDREQTLNLFDHMRNIPWVNLLGIPSVALPNGIQIVGRRFQEAQALEAAAQVERVIGTASVARL</sequence>
<dbReference type="InterPro" id="IPR023631">
    <property type="entry name" value="Amidase_dom"/>
</dbReference>
<dbReference type="InterPro" id="IPR000120">
    <property type="entry name" value="Amidase"/>
</dbReference>
<reference evidence="3 4" key="1">
    <citation type="submission" date="2018-06" db="EMBL/GenBank/DDBJ databases">
        <title>Genomic Encyclopedia of Type Strains, Phase IV (KMG-IV): sequencing the most valuable type-strain genomes for metagenomic binning, comparative biology and taxonomic classification.</title>
        <authorList>
            <person name="Goeker M."/>
        </authorList>
    </citation>
    <scope>NUCLEOTIDE SEQUENCE [LARGE SCALE GENOMIC DNA]</scope>
    <source>
        <strain evidence="3 4">DSM 25520</strain>
    </source>
</reference>
<dbReference type="PROSITE" id="PS00571">
    <property type="entry name" value="AMIDASES"/>
    <property type="match status" value="1"/>
</dbReference>
<dbReference type="InterPro" id="IPR036928">
    <property type="entry name" value="AS_sf"/>
</dbReference>
<protein>
    <submittedName>
        <fullName evidence="3">Amidase</fullName>
    </submittedName>
</protein>
<evidence type="ECO:0000259" key="2">
    <source>
        <dbReference type="Pfam" id="PF01425"/>
    </source>
</evidence>
<keyword evidence="4" id="KW-1185">Reference proteome</keyword>
<evidence type="ECO:0000256" key="1">
    <source>
        <dbReference type="ARBA" id="ARBA00009199"/>
    </source>
</evidence>
<accession>A0A366H526</accession>
<dbReference type="Pfam" id="PF01425">
    <property type="entry name" value="Amidase"/>
    <property type="match status" value="1"/>
</dbReference>
<dbReference type="InterPro" id="IPR020556">
    <property type="entry name" value="Amidase_CS"/>
</dbReference>
<feature type="domain" description="Amidase" evidence="2">
    <location>
        <begin position="26"/>
        <end position="442"/>
    </location>
</feature>
<gene>
    <name evidence="3" type="ORF">DFR37_11235</name>
</gene>
<comment type="similarity">
    <text evidence="1">Belongs to the amidase family.</text>
</comment>
<proteinExistence type="inferred from homology"/>
<evidence type="ECO:0000313" key="4">
    <source>
        <dbReference type="Proteomes" id="UP000253628"/>
    </source>
</evidence>
<dbReference type="GO" id="GO:0003824">
    <property type="term" value="F:catalytic activity"/>
    <property type="evidence" value="ECO:0007669"/>
    <property type="project" value="InterPro"/>
</dbReference>